<dbReference type="OrthoDB" id="6141723at2759"/>
<comment type="caution">
    <text evidence="1">The sequence shown here is derived from an EMBL/GenBank/DDBJ whole genome shotgun (WGS) entry which is preliminary data.</text>
</comment>
<sequence>MDETKVLIELSKDDPEFKKSKQLAKDICQKIQIFLQEYTLSLIFWTGLDEISAQEAIYVLTGLPLSRASEAAMYINTSLPQKRVHILKSYLELQSLEPDSSDIFQKGIIDYYSKRPLSLENISLSHFVAYYTYSKKTHSASSIETLNDSSQAIDYSQAVEEVEAEGNWIPLQDNLGYIRKRTKTRVIRFRRYSYIDDPDNFYREQIMLYIPWQTEEEELLNPNINIKDIFDEYKERIKAESKQFNKLGDAEMFETLLTEIRNVELINEEEDLQGRGVNVDVFEGFEFETQTVDIAEDLIPAGNLGPQLCGDPSTFIAQPPLLSHDDFLILTRKLNDAQRDTEAGSNPDELKILLTAFTGKAAFGIGRKTIHSAIGLPVSQVGNILPELSPAEIAGTPLWDLFVLRELKEIMRQRDDVAFATALNNMASGCMSPEDVNLIEGQCFSNSSLPDTCKGAVHLFSSNREVDDHNSKILSNMTTEGVISRAVDTVSGEANPAMKEKALNTVAKLPTSQTYGLPNAITLKVTAKYIYDSKY</sequence>
<dbReference type="AlphaFoldDB" id="A0A8S3WH19"/>
<evidence type="ECO:0000313" key="1">
    <source>
        <dbReference type="EMBL" id="CAG4958469.1"/>
    </source>
</evidence>
<dbReference type="PANTHER" id="PTHR47642:SF8">
    <property type="entry name" value="ATP-DEPENDENT DNA HELICASE"/>
    <property type="match status" value="1"/>
</dbReference>
<proteinExistence type="predicted"/>
<keyword evidence="2" id="KW-1185">Reference proteome</keyword>
<name>A0A8S3WH19_PARAO</name>
<dbReference type="InterPro" id="IPR051055">
    <property type="entry name" value="PIF1_helicase"/>
</dbReference>
<evidence type="ECO:0000313" key="2">
    <source>
        <dbReference type="Proteomes" id="UP000691718"/>
    </source>
</evidence>
<dbReference type="PANTHER" id="PTHR47642">
    <property type="entry name" value="ATP-DEPENDENT DNA HELICASE"/>
    <property type="match status" value="1"/>
</dbReference>
<organism evidence="1 2">
    <name type="scientific">Parnassius apollo</name>
    <name type="common">Apollo butterfly</name>
    <name type="synonym">Papilio apollo</name>
    <dbReference type="NCBI Taxonomy" id="110799"/>
    <lineage>
        <taxon>Eukaryota</taxon>
        <taxon>Metazoa</taxon>
        <taxon>Ecdysozoa</taxon>
        <taxon>Arthropoda</taxon>
        <taxon>Hexapoda</taxon>
        <taxon>Insecta</taxon>
        <taxon>Pterygota</taxon>
        <taxon>Neoptera</taxon>
        <taxon>Endopterygota</taxon>
        <taxon>Lepidoptera</taxon>
        <taxon>Glossata</taxon>
        <taxon>Ditrysia</taxon>
        <taxon>Papilionoidea</taxon>
        <taxon>Papilionidae</taxon>
        <taxon>Parnassiinae</taxon>
        <taxon>Parnassini</taxon>
        <taxon>Parnassius</taxon>
        <taxon>Parnassius</taxon>
    </lineage>
</organism>
<gene>
    <name evidence="1" type="ORF">PAPOLLO_LOCUS5948</name>
</gene>
<accession>A0A8S3WH19</accession>
<dbReference type="EMBL" id="CAJQZP010000370">
    <property type="protein sequence ID" value="CAG4958469.1"/>
    <property type="molecule type" value="Genomic_DNA"/>
</dbReference>
<dbReference type="Proteomes" id="UP000691718">
    <property type="component" value="Unassembled WGS sequence"/>
</dbReference>
<protein>
    <submittedName>
        <fullName evidence="1">(apollo) hypothetical protein</fullName>
    </submittedName>
</protein>
<reference evidence="1" key="1">
    <citation type="submission" date="2021-04" db="EMBL/GenBank/DDBJ databases">
        <authorList>
            <person name="Tunstrom K."/>
        </authorList>
    </citation>
    <scope>NUCLEOTIDE SEQUENCE</scope>
</reference>